<keyword evidence="1" id="KW-0808">Transferase</keyword>
<dbReference type="GO" id="GO:0016301">
    <property type="term" value="F:kinase activity"/>
    <property type="evidence" value="ECO:0007669"/>
    <property type="project" value="UniProtKB-KW"/>
</dbReference>
<dbReference type="EMBL" id="BKCP01005272">
    <property type="protein sequence ID" value="GER37017.1"/>
    <property type="molecule type" value="Genomic_DNA"/>
</dbReference>
<gene>
    <name evidence="1" type="ORF">STAS_13405</name>
</gene>
<comment type="caution">
    <text evidence="1">The sequence shown here is derived from an EMBL/GenBank/DDBJ whole genome shotgun (WGS) entry which is preliminary data.</text>
</comment>
<name>A0A5A7PY34_STRAF</name>
<evidence type="ECO:0000313" key="2">
    <source>
        <dbReference type="Proteomes" id="UP000325081"/>
    </source>
</evidence>
<dbReference type="AlphaFoldDB" id="A0A5A7PY34"/>
<dbReference type="Proteomes" id="UP000325081">
    <property type="component" value="Unassembled WGS sequence"/>
</dbReference>
<reference evidence="2" key="1">
    <citation type="journal article" date="2019" name="Curr. Biol.">
        <title>Genome Sequence of Striga asiatica Provides Insight into the Evolution of Plant Parasitism.</title>
        <authorList>
            <person name="Yoshida S."/>
            <person name="Kim S."/>
            <person name="Wafula E.K."/>
            <person name="Tanskanen J."/>
            <person name="Kim Y.M."/>
            <person name="Honaas L."/>
            <person name="Yang Z."/>
            <person name="Spallek T."/>
            <person name="Conn C.E."/>
            <person name="Ichihashi Y."/>
            <person name="Cheong K."/>
            <person name="Cui S."/>
            <person name="Der J.P."/>
            <person name="Gundlach H."/>
            <person name="Jiao Y."/>
            <person name="Hori C."/>
            <person name="Ishida J.K."/>
            <person name="Kasahara H."/>
            <person name="Kiba T."/>
            <person name="Kim M.S."/>
            <person name="Koo N."/>
            <person name="Laohavisit A."/>
            <person name="Lee Y.H."/>
            <person name="Lumba S."/>
            <person name="McCourt P."/>
            <person name="Mortimer J.C."/>
            <person name="Mutuku J.M."/>
            <person name="Nomura T."/>
            <person name="Sasaki-Sekimoto Y."/>
            <person name="Seto Y."/>
            <person name="Wang Y."/>
            <person name="Wakatake T."/>
            <person name="Sakakibara H."/>
            <person name="Demura T."/>
            <person name="Yamaguchi S."/>
            <person name="Yoneyama K."/>
            <person name="Manabe R.I."/>
            <person name="Nelson D.C."/>
            <person name="Schulman A.H."/>
            <person name="Timko M.P."/>
            <person name="dePamphilis C.W."/>
            <person name="Choi D."/>
            <person name="Shirasu K."/>
        </authorList>
    </citation>
    <scope>NUCLEOTIDE SEQUENCE [LARGE SCALE GENOMIC DNA]</scope>
    <source>
        <strain evidence="2">cv. UVA1</strain>
    </source>
</reference>
<organism evidence="1 2">
    <name type="scientific">Striga asiatica</name>
    <name type="common">Asiatic witchweed</name>
    <name type="synonym">Buchnera asiatica</name>
    <dbReference type="NCBI Taxonomy" id="4170"/>
    <lineage>
        <taxon>Eukaryota</taxon>
        <taxon>Viridiplantae</taxon>
        <taxon>Streptophyta</taxon>
        <taxon>Embryophyta</taxon>
        <taxon>Tracheophyta</taxon>
        <taxon>Spermatophyta</taxon>
        <taxon>Magnoliopsida</taxon>
        <taxon>eudicotyledons</taxon>
        <taxon>Gunneridae</taxon>
        <taxon>Pentapetalae</taxon>
        <taxon>asterids</taxon>
        <taxon>lamiids</taxon>
        <taxon>Lamiales</taxon>
        <taxon>Orobanchaceae</taxon>
        <taxon>Buchnereae</taxon>
        <taxon>Striga</taxon>
    </lineage>
</organism>
<keyword evidence="2" id="KW-1185">Reference proteome</keyword>
<evidence type="ECO:0000313" key="1">
    <source>
        <dbReference type="EMBL" id="GER37017.1"/>
    </source>
</evidence>
<protein>
    <submittedName>
        <fullName evidence="1">Protein kinase family protein</fullName>
    </submittedName>
</protein>
<dbReference type="Gene3D" id="1.10.510.10">
    <property type="entry name" value="Transferase(Phosphotransferase) domain 1"/>
    <property type="match status" value="1"/>
</dbReference>
<sequence length="163" mass="18458">MVAHRDGDHGTYLESRDLKYSSKVLKLLAITNGNRRSVEILVFVENSGEHDGGTLYNGPPIFYEEPPGPNVTLSDFVLYKPLEKYFSMLLEVDDFVAQDSKNEGHGQSGTKTAPWLMAKERLQQWKHNHCALAYSTVGTFYYLAPKVLLKKGYKMECDCTRCS</sequence>
<keyword evidence="1" id="KW-0418">Kinase</keyword>
<proteinExistence type="predicted"/>
<accession>A0A5A7PY34</accession>